<organism evidence="1">
    <name type="scientific">bioreactor metagenome</name>
    <dbReference type="NCBI Taxonomy" id="1076179"/>
    <lineage>
        <taxon>unclassified sequences</taxon>
        <taxon>metagenomes</taxon>
        <taxon>ecological metagenomes</taxon>
    </lineage>
</organism>
<comment type="caution">
    <text evidence="1">The sequence shown here is derived from an EMBL/GenBank/DDBJ whole genome shotgun (WGS) entry which is preliminary data.</text>
</comment>
<reference evidence="1" key="1">
    <citation type="submission" date="2019-08" db="EMBL/GenBank/DDBJ databases">
        <authorList>
            <person name="Kucharzyk K."/>
            <person name="Murdoch R.W."/>
            <person name="Higgins S."/>
            <person name="Loffler F."/>
        </authorList>
    </citation>
    <scope>NUCLEOTIDE SEQUENCE</scope>
</reference>
<name>A0A644YNZ4_9ZZZZ</name>
<evidence type="ECO:0000313" key="1">
    <source>
        <dbReference type="EMBL" id="MPM30029.1"/>
    </source>
</evidence>
<dbReference type="EMBL" id="VSSQ01005674">
    <property type="protein sequence ID" value="MPM30029.1"/>
    <property type="molecule type" value="Genomic_DNA"/>
</dbReference>
<accession>A0A644YNZ4</accession>
<gene>
    <name evidence="1" type="ORF">SDC9_76571</name>
</gene>
<proteinExistence type="predicted"/>
<dbReference type="AlphaFoldDB" id="A0A644YNZ4"/>
<protein>
    <submittedName>
        <fullName evidence="1">Uncharacterized protein</fullName>
    </submittedName>
</protein>
<sequence length="292" mass="33817">MKFKSPIESLDSPVPKLIGNVTLNNVYEFAAEILEVPDVDIKTSGEFIKNADPYASDPYDRFVQIKHQTNSLCRELMALGVYTEDQLNATYRREDQMSLFERICTLRPVDECGVWKSFRANDAYALQISRETVLLVGLYKETIYLEGSPSSLESKVILSNKYFQFLRHIYKNIGKMQALVYFFEIEAAREASKSNNNIPKTGRVDYKEDVKMVVLELLREHSLSRGAKFNTMSSAMKEIETDFVVSYDELQGSTKYARKQQFFDIESLVRKFREWVREDADFKKSASEFIKL</sequence>